<accession>A0A2T4CEX2</accession>
<evidence type="ECO:0000256" key="1">
    <source>
        <dbReference type="SAM" id="MobiDB-lite"/>
    </source>
</evidence>
<protein>
    <submittedName>
        <fullName evidence="2">Uncharacterized protein</fullName>
    </submittedName>
</protein>
<gene>
    <name evidence="2" type="ORF">M440DRAFT_1111463</name>
</gene>
<name>A0A2T4CEX2_TRILO</name>
<dbReference type="Proteomes" id="UP000240760">
    <property type="component" value="Unassembled WGS sequence"/>
</dbReference>
<reference evidence="2 3" key="1">
    <citation type="submission" date="2016-07" db="EMBL/GenBank/DDBJ databases">
        <title>Multiple horizontal gene transfer events from other fungi enriched the ability of initially mycotrophic Trichoderma (Ascomycota) to feed on dead plant biomass.</title>
        <authorList>
            <consortium name="DOE Joint Genome Institute"/>
            <person name="Aerts A."/>
            <person name="Atanasova L."/>
            <person name="Chenthamara K."/>
            <person name="Zhang J."/>
            <person name="Grujic M."/>
            <person name="Henrissat B."/>
            <person name="Kuo A."/>
            <person name="Salamov A."/>
            <person name="Lipzen A."/>
            <person name="Labutti K."/>
            <person name="Barry K."/>
            <person name="Miao Y."/>
            <person name="Rahimi M.J."/>
            <person name="Shen Q."/>
            <person name="Grigoriev I.V."/>
            <person name="Kubicek C.P."/>
            <person name="Druzhinina I.S."/>
        </authorList>
    </citation>
    <scope>NUCLEOTIDE SEQUENCE [LARGE SCALE GENOMIC DNA]</scope>
    <source>
        <strain evidence="2 3">ATCC 18648</strain>
    </source>
</reference>
<evidence type="ECO:0000313" key="2">
    <source>
        <dbReference type="EMBL" id="PTB80088.1"/>
    </source>
</evidence>
<keyword evidence="3" id="KW-1185">Reference proteome</keyword>
<dbReference type="EMBL" id="KZ679127">
    <property type="protein sequence ID" value="PTB80088.1"/>
    <property type="molecule type" value="Genomic_DNA"/>
</dbReference>
<feature type="region of interest" description="Disordered" evidence="1">
    <location>
        <begin position="1"/>
        <end position="42"/>
    </location>
</feature>
<evidence type="ECO:0000313" key="3">
    <source>
        <dbReference type="Proteomes" id="UP000240760"/>
    </source>
</evidence>
<organism evidence="2 3">
    <name type="scientific">Trichoderma longibrachiatum ATCC 18648</name>
    <dbReference type="NCBI Taxonomy" id="983965"/>
    <lineage>
        <taxon>Eukaryota</taxon>
        <taxon>Fungi</taxon>
        <taxon>Dikarya</taxon>
        <taxon>Ascomycota</taxon>
        <taxon>Pezizomycotina</taxon>
        <taxon>Sordariomycetes</taxon>
        <taxon>Hypocreomycetidae</taxon>
        <taxon>Hypocreales</taxon>
        <taxon>Hypocreaceae</taxon>
        <taxon>Trichoderma</taxon>
    </lineage>
</organism>
<proteinExistence type="predicted"/>
<dbReference type="AlphaFoldDB" id="A0A2T4CEX2"/>
<sequence>MRARRASLTCRQGTGLPYTRPLRESTGALAGTTGPPGPLDDHSSPCFSRQLTLRLGLHSPLGGTTRRGCLRRTNYPPPFLVTRQRAYIYSAQVWYGIALACMRAHVASEAESAVGWWHLALQWASGAPRPTSAELLPGSSINPASKNIPTWRVRAMHPPPIMPAQEHTAEVPTPVLLHNQQDGIVLHPQRALATRLS</sequence>